<keyword evidence="2 10" id="KW-0813">Transport</keyword>
<accession>A0A151CJ57</accession>
<dbReference type="AlphaFoldDB" id="A0A151CJ57"/>
<evidence type="ECO:0000256" key="11">
    <source>
        <dbReference type="RuleBase" id="RU003357"/>
    </source>
</evidence>
<dbReference type="InterPro" id="IPR039426">
    <property type="entry name" value="TonB-dep_rcpt-like"/>
</dbReference>
<dbReference type="STRING" id="1630136.AS592_10735"/>
<evidence type="ECO:0000256" key="9">
    <source>
        <dbReference type="ARBA" id="ARBA00023237"/>
    </source>
</evidence>
<name>A0A151CJ57_9BACT</name>
<feature type="domain" description="TonB-dependent receptor-like beta-barrel" evidence="13">
    <location>
        <begin position="188"/>
        <end position="598"/>
    </location>
</feature>
<evidence type="ECO:0000256" key="2">
    <source>
        <dbReference type="ARBA" id="ARBA00022448"/>
    </source>
</evidence>
<keyword evidence="16" id="KW-1185">Reference proteome</keyword>
<dbReference type="EMBL" id="LNKT01000001">
    <property type="protein sequence ID" value="KYJ87570.1"/>
    <property type="molecule type" value="Genomic_DNA"/>
</dbReference>
<dbReference type="Proteomes" id="UP000075359">
    <property type="component" value="Unassembled WGS sequence"/>
</dbReference>
<evidence type="ECO:0000256" key="5">
    <source>
        <dbReference type="ARBA" id="ARBA00022729"/>
    </source>
</evidence>
<keyword evidence="9 10" id="KW-0998">Cell outer membrane</keyword>
<evidence type="ECO:0000313" key="15">
    <source>
        <dbReference type="EMBL" id="KYJ87570.1"/>
    </source>
</evidence>
<dbReference type="CDD" id="cd01347">
    <property type="entry name" value="ligand_gated_channel"/>
    <property type="match status" value="1"/>
</dbReference>
<dbReference type="InterPro" id="IPR036942">
    <property type="entry name" value="Beta-barrel_TonB_sf"/>
</dbReference>
<feature type="domain" description="TonB-dependent receptor plug" evidence="14">
    <location>
        <begin position="41"/>
        <end position="149"/>
    </location>
</feature>
<evidence type="ECO:0000313" key="16">
    <source>
        <dbReference type="Proteomes" id="UP000075359"/>
    </source>
</evidence>
<organism evidence="15 16">
    <name type="scientific">Sulfurovum riftiae</name>
    <dbReference type="NCBI Taxonomy" id="1630136"/>
    <lineage>
        <taxon>Bacteria</taxon>
        <taxon>Pseudomonadati</taxon>
        <taxon>Campylobacterota</taxon>
        <taxon>Epsilonproteobacteria</taxon>
        <taxon>Campylobacterales</taxon>
        <taxon>Sulfurovaceae</taxon>
        <taxon>Sulfurovum</taxon>
    </lineage>
</organism>
<proteinExistence type="inferred from homology"/>
<dbReference type="Gene3D" id="2.40.170.20">
    <property type="entry name" value="TonB-dependent receptor, beta-barrel domain"/>
    <property type="match status" value="1"/>
</dbReference>
<feature type="signal peptide" evidence="12">
    <location>
        <begin position="1"/>
        <end position="21"/>
    </location>
</feature>
<dbReference type="GO" id="GO:0006811">
    <property type="term" value="P:monoatomic ion transport"/>
    <property type="evidence" value="ECO:0007669"/>
    <property type="project" value="UniProtKB-KW"/>
</dbReference>
<keyword evidence="5 12" id="KW-0732">Signal</keyword>
<dbReference type="PANTHER" id="PTHR30069:SF53">
    <property type="entry name" value="COLICIN I RECEPTOR-RELATED"/>
    <property type="match status" value="1"/>
</dbReference>
<evidence type="ECO:0000256" key="12">
    <source>
        <dbReference type="SAM" id="SignalP"/>
    </source>
</evidence>
<evidence type="ECO:0000256" key="1">
    <source>
        <dbReference type="ARBA" id="ARBA00004571"/>
    </source>
</evidence>
<sequence length="624" mass="69604">MTTKSFSIITATLLLSNTAFAEEVTLAPIDVISTNKTEQSIENTTSNVTVITAEEIEEKGYQNIAQAISTVAGIQMTNLGGLGQPTSFFVRGQDSGKVLVLLDGMRLNDPSTTNGTALLDALTTNNIGQIEIVKGGVSSIWGSNASAGVINIITKEPKEGTHGSVALSYGSYNTRGIDADIGYKSEKLTAQVLAGYLKTDGFSALAPRDAEDDGYENKNANLKLGYTFDENNKVNLSYNRIKTKTDWDDMYSFDLADDAYSHATADQTNYALNYYFKMDRYSAVFTASKGEFERDYYTSNFFGDAHNTYKATIKEYSLINAYDYSSGKAILGLEYKDIEGSNLYISSFPSLPTESSYTNKAVFLSNTYNINESTLLETNLRYDSYDEFDNETTYKIGLKHQHDFLKGFTTSANYYTSYDAPSAFQLATPAPGSLLKPSYTRGFDVSAAYKELIAVTYFNNRVEDNIDYVYDPLTYIGGYQNVDGTSKFEGLEVQGAYTLPALNVHLSANYTHLFKFEKEDGTELPRRAKDILNATVEYYTENNMHFSVDAQYVGDRSDDDYSIFPASEVQTGNYTLWNLNFNTELMKDLDLYLNARNIFDKEYQSVYGYATEGRSLYAKVKYSF</sequence>
<comment type="similarity">
    <text evidence="10 11">Belongs to the TonB-dependent receptor family.</text>
</comment>
<keyword evidence="8 10" id="KW-0472">Membrane</keyword>
<gene>
    <name evidence="15" type="ORF">AS592_10735</name>
</gene>
<evidence type="ECO:0000256" key="3">
    <source>
        <dbReference type="ARBA" id="ARBA00022452"/>
    </source>
</evidence>
<comment type="caution">
    <text evidence="15">The sequence shown here is derived from an EMBL/GenBank/DDBJ whole genome shotgun (WGS) entry which is preliminary data.</text>
</comment>
<dbReference type="OrthoDB" id="9763670at2"/>
<evidence type="ECO:0000256" key="6">
    <source>
        <dbReference type="ARBA" id="ARBA00023065"/>
    </source>
</evidence>
<dbReference type="PROSITE" id="PS52016">
    <property type="entry name" value="TONB_DEPENDENT_REC_3"/>
    <property type="match status" value="1"/>
</dbReference>
<keyword evidence="7 11" id="KW-0798">TonB box</keyword>
<dbReference type="SUPFAM" id="SSF56935">
    <property type="entry name" value="Porins"/>
    <property type="match status" value="1"/>
</dbReference>
<dbReference type="PANTHER" id="PTHR30069">
    <property type="entry name" value="TONB-DEPENDENT OUTER MEMBRANE RECEPTOR"/>
    <property type="match status" value="1"/>
</dbReference>
<dbReference type="InterPro" id="IPR037066">
    <property type="entry name" value="Plug_dom_sf"/>
</dbReference>
<keyword evidence="6" id="KW-0406">Ion transport</keyword>
<dbReference type="Gene3D" id="2.170.130.10">
    <property type="entry name" value="TonB-dependent receptor, plug domain"/>
    <property type="match status" value="1"/>
</dbReference>
<evidence type="ECO:0000256" key="4">
    <source>
        <dbReference type="ARBA" id="ARBA00022692"/>
    </source>
</evidence>
<evidence type="ECO:0000256" key="7">
    <source>
        <dbReference type="ARBA" id="ARBA00023077"/>
    </source>
</evidence>
<dbReference type="Pfam" id="PF00593">
    <property type="entry name" value="TonB_dep_Rec_b-barrel"/>
    <property type="match status" value="1"/>
</dbReference>
<keyword evidence="3 10" id="KW-1134">Transmembrane beta strand</keyword>
<keyword evidence="4 10" id="KW-0812">Transmembrane</keyword>
<protein>
    <recommendedName>
        <fullName evidence="17">TonB-dependent receptor</fullName>
    </recommendedName>
</protein>
<evidence type="ECO:0008006" key="17">
    <source>
        <dbReference type="Google" id="ProtNLM"/>
    </source>
</evidence>
<feature type="chain" id="PRO_5007578582" description="TonB-dependent receptor" evidence="12">
    <location>
        <begin position="22"/>
        <end position="624"/>
    </location>
</feature>
<dbReference type="GO" id="GO:0009279">
    <property type="term" value="C:cell outer membrane"/>
    <property type="evidence" value="ECO:0007669"/>
    <property type="project" value="UniProtKB-SubCell"/>
</dbReference>
<dbReference type="InterPro" id="IPR012910">
    <property type="entry name" value="Plug_dom"/>
</dbReference>
<evidence type="ECO:0000259" key="13">
    <source>
        <dbReference type="Pfam" id="PF00593"/>
    </source>
</evidence>
<evidence type="ECO:0000259" key="14">
    <source>
        <dbReference type="Pfam" id="PF07715"/>
    </source>
</evidence>
<evidence type="ECO:0000256" key="10">
    <source>
        <dbReference type="PROSITE-ProRule" id="PRU01360"/>
    </source>
</evidence>
<dbReference type="Pfam" id="PF07715">
    <property type="entry name" value="Plug"/>
    <property type="match status" value="1"/>
</dbReference>
<dbReference type="RefSeq" id="WP_067328511.1">
    <property type="nucleotide sequence ID" value="NZ_LNKT01000001.1"/>
</dbReference>
<dbReference type="InterPro" id="IPR000531">
    <property type="entry name" value="Beta-barrel_TonB"/>
</dbReference>
<comment type="subcellular location">
    <subcellularLocation>
        <location evidence="1 10">Cell outer membrane</location>
        <topology evidence="1 10">Multi-pass membrane protein</topology>
    </subcellularLocation>
</comment>
<evidence type="ECO:0000256" key="8">
    <source>
        <dbReference type="ARBA" id="ARBA00023136"/>
    </source>
</evidence>
<dbReference type="GO" id="GO:0015889">
    <property type="term" value="P:cobalamin transport"/>
    <property type="evidence" value="ECO:0007669"/>
    <property type="project" value="TreeGrafter"/>
</dbReference>
<reference evidence="15 16" key="1">
    <citation type="submission" date="2015-11" db="EMBL/GenBank/DDBJ databases">
        <title>Draft genome of Sulfurovum riftiae 1812E, a member of the Epsilonproteobacteria isolated from the tube of the deep-sea hydrothermal vent tubewom Riftia pachyptila.</title>
        <authorList>
            <person name="Vetriani C."/>
            <person name="Giovannelli D."/>
        </authorList>
    </citation>
    <scope>NUCLEOTIDE SEQUENCE [LARGE SCALE GENOMIC DNA]</scope>
    <source>
        <strain evidence="15 16">1812E</strain>
    </source>
</reference>